<protein>
    <submittedName>
        <fullName evidence="1">Uncharacterized protein</fullName>
    </submittedName>
</protein>
<organism evidence="1 2">
    <name type="scientific">Russula earlei</name>
    <dbReference type="NCBI Taxonomy" id="71964"/>
    <lineage>
        <taxon>Eukaryota</taxon>
        <taxon>Fungi</taxon>
        <taxon>Dikarya</taxon>
        <taxon>Basidiomycota</taxon>
        <taxon>Agaricomycotina</taxon>
        <taxon>Agaricomycetes</taxon>
        <taxon>Russulales</taxon>
        <taxon>Russulaceae</taxon>
        <taxon>Russula</taxon>
    </lineage>
</organism>
<keyword evidence="2" id="KW-1185">Reference proteome</keyword>
<name>A0ACC0UJ61_9AGAM</name>
<dbReference type="Proteomes" id="UP001207468">
    <property type="component" value="Unassembled WGS sequence"/>
</dbReference>
<sequence>MPGPGDDLYTPQSWKHSISMWMVKRMAHTGPRVPDIVFAYPRRLNLRSEILDILPVFPVAISLPRPLWKCSESNHHWHHRMCEINLFRIPTSHWQRQCRTILAADISVKEHAVTSLSDLFLGGSACATLSCLPLTLSCSTIGSFPIRVTFRPRLWSPPCPSCPHSKSFTLDSNPLNLDPIRRLDLDLHSLALFSLLSPIFCSMAFTSTLKTY</sequence>
<accession>A0ACC0UJ61</accession>
<evidence type="ECO:0000313" key="2">
    <source>
        <dbReference type="Proteomes" id="UP001207468"/>
    </source>
</evidence>
<dbReference type="EMBL" id="JAGFNK010000018">
    <property type="protein sequence ID" value="KAI9511691.1"/>
    <property type="molecule type" value="Genomic_DNA"/>
</dbReference>
<gene>
    <name evidence="1" type="ORF">F5148DRAFT_1316333</name>
</gene>
<evidence type="ECO:0000313" key="1">
    <source>
        <dbReference type="EMBL" id="KAI9511691.1"/>
    </source>
</evidence>
<comment type="caution">
    <text evidence="1">The sequence shown here is derived from an EMBL/GenBank/DDBJ whole genome shotgun (WGS) entry which is preliminary data.</text>
</comment>
<reference evidence="1" key="1">
    <citation type="submission" date="2021-03" db="EMBL/GenBank/DDBJ databases">
        <title>Evolutionary priming and transition to the ectomycorrhizal habit in an iconic lineage of mushroom-forming fungi: is preadaptation a requirement?</title>
        <authorList>
            <consortium name="DOE Joint Genome Institute"/>
            <person name="Looney B.P."/>
            <person name="Miyauchi S."/>
            <person name="Morin E."/>
            <person name="Drula E."/>
            <person name="Courty P.E."/>
            <person name="Chicoki N."/>
            <person name="Fauchery L."/>
            <person name="Kohler A."/>
            <person name="Kuo A."/>
            <person name="LaButti K."/>
            <person name="Pangilinan J."/>
            <person name="Lipzen A."/>
            <person name="Riley R."/>
            <person name="Andreopoulos W."/>
            <person name="He G."/>
            <person name="Johnson J."/>
            <person name="Barry K.W."/>
            <person name="Grigoriev I.V."/>
            <person name="Nagy L."/>
            <person name="Hibbett D."/>
            <person name="Henrissat B."/>
            <person name="Matheny P.B."/>
            <person name="Labbe J."/>
            <person name="Martin A.F."/>
        </authorList>
    </citation>
    <scope>NUCLEOTIDE SEQUENCE</scope>
    <source>
        <strain evidence="1">BPL698</strain>
    </source>
</reference>
<proteinExistence type="predicted"/>